<gene>
    <name evidence="1" type="ORF">IAA81_08685</name>
</gene>
<evidence type="ECO:0000313" key="1">
    <source>
        <dbReference type="EMBL" id="MBO8458282.1"/>
    </source>
</evidence>
<evidence type="ECO:0000313" key="2">
    <source>
        <dbReference type="Proteomes" id="UP000823638"/>
    </source>
</evidence>
<sequence>MNNRLSIRQGSFFTGKNAEGIQKHCIDAKPDSNHASEEIIIVALSQDCDIVREKTQEPFIEFISGTKISVSNGNYLNGKNPRVLDIRIEQLDYEFSIHDKFRVKKENLENLYLPEPEKLDQKNLDILRKWVSKRYTRAAFPDNFNGRLGKNKAYTKLAKSNISQDVREVFIFVEESELDEKTSYKPRILVVIPENLNKDKQEKIEAAYENAFTGNGIDPDIQLVTENDVTLADLRTYKRWDMDYYSLEGAETPPEGIDIL</sequence>
<dbReference type="AlphaFoldDB" id="A0A9D9N2T5"/>
<reference evidence="1" key="2">
    <citation type="journal article" date="2021" name="PeerJ">
        <title>Extensive microbial diversity within the chicken gut microbiome revealed by metagenomics and culture.</title>
        <authorList>
            <person name="Gilroy R."/>
            <person name="Ravi A."/>
            <person name="Getino M."/>
            <person name="Pursley I."/>
            <person name="Horton D.L."/>
            <person name="Alikhan N.F."/>
            <person name="Baker D."/>
            <person name="Gharbi K."/>
            <person name="Hall N."/>
            <person name="Watson M."/>
            <person name="Adriaenssens E.M."/>
            <person name="Foster-Nyarko E."/>
            <person name="Jarju S."/>
            <person name="Secka A."/>
            <person name="Antonio M."/>
            <person name="Oren A."/>
            <person name="Chaudhuri R.R."/>
            <person name="La Ragione R."/>
            <person name="Hildebrand F."/>
            <person name="Pallen M.J."/>
        </authorList>
    </citation>
    <scope>NUCLEOTIDE SEQUENCE</scope>
    <source>
        <strain evidence="1">10532</strain>
    </source>
</reference>
<proteinExistence type="predicted"/>
<dbReference type="Proteomes" id="UP000823638">
    <property type="component" value="Unassembled WGS sequence"/>
</dbReference>
<comment type="caution">
    <text evidence="1">The sequence shown here is derived from an EMBL/GenBank/DDBJ whole genome shotgun (WGS) entry which is preliminary data.</text>
</comment>
<name>A0A9D9N2T5_9SPIR</name>
<reference evidence="1" key="1">
    <citation type="submission" date="2020-10" db="EMBL/GenBank/DDBJ databases">
        <authorList>
            <person name="Gilroy R."/>
        </authorList>
    </citation>
    <scope>NUCLEOTIDE SEQUENCE</scope>
    <source>
        <strain evidence="1">10532</strain>
    </source>
</reference>
<dbReference type="EMBL" id="JADIMM010000100">
    <property type="protein sequence ID" value="MBO8458282.1"/>
    <property type="molecule type" value="Genomic_DNA"/>
</dbReference>
<accession>A0A9D9N2T5</accession>
<protein>
    <submittedName>
        <fullName evidence="1">Uncharacterized protein</fullName>
    </submittedName>
</protein>
<organism evidence="1 2">
    <name type="scientific">Candidatus Gallitreponema excrementavium</name>
    <dbReference type="NCBI Taxonomy" id="2840840"/>
    <lineage>
        <taxon>Bacteria</taxon>
        <taxon>Pseudomonadati</taxon>
        <taxon>Spirochaetota</taxon>
        <taxon>Spirochaetia</taxon>
        <taxon>Spirochaetales</taxon>
        <taxon>Candidatus Gallitreponema</taxon>
    </lineage>
</organism>